<reference evidence="1 2" key="1">
    <citation type="submission" date="2024-01" db="EMBL/GenBank/DDBJ databases">
        <title>The complete chloroplast genome sequence of Lithospermum erythrorhizon: insights into the phylogenetic relationship among Boraginaceae species and the maternal lineages of purple gromwells.</title>
        <authorList>
            <person name="Okada T."/>
            <person name="Watanabe K."/>
        </authorList>
    </citation>
    <scope>NUCLEOTIDE SEQUENCE [LARGE SCALE GENOMIC DNA]</scope>
</reference>
<keyword evidence="2" id="KW-1185">Reference proteome</keyword>
<proteinExistence type="predicted"/>
<accession>A0AAV3RLR2</accession>
<protein>
    <submittedName>
        <fullName evidence="1">Uncharacterized protein</fullName>
    </submittedName>
</protein>
<comment type="caution">
    <text evidence="1">The sequence shown here is derived from an EMBL/GenBank/DDBJ whole genome shotgun (WGS) entry which is preliminary data.</text>
</comment>
<dbReference type="Proteomes" id="UP001454036">
    <property type="component" value="Unassembled WGS sequence"/>
</dbReference>
<sequence>MHNSSGREEEGTSTSLKLTPSCQERVDIVAGGTIWEKTPTRLFNLFEVLGTGFQEVVEEVSSPSSEKFDMVEELENDSVIVEGVDSITYVEKLGEIEDLDVIVEWVDMT</sequence>
<gene>
    <name evidence="1" type="ORF">LIER_28460</name>
</gene>
<evidence type="ECO:0000313" key="2">
    <source>
        <dbReference type="Proteomes" id="UP001454036"/>
    </source>
</evidence>
<evidence type="ECO:0000313" key="1">
    <source>
        <dbReference type="EMBL" id="GAA0175242.1"/>
    </source>
</evidence>
<name>A0AAV3RLR2_LITER</name>
<dbReference type="AlphaFoldDB" id="A0AAV3RLR2"/>
<organism evidence="1 2">
    <name type="scientific">Lithospermum erythrorhizon</name>
    <name type="common">Purple gromwell</name>
    <name type="synonym">Lithospermum officinale var. erythrorhizon</name>
    <dbReference type="NCBI Taxonomy" id="34254"/>
    <lineage>
        <taxon>Eukaryota</taxon>
        <taxon>Viridiplantae</taxon>
        <taxon>Streptophyta</taxon>
        <taxon>Embryophyta</taxon>
        <taxon>Tracheophyta</taxon>
        <taxon>Spermatophyta</taxon>
        <taxon>Magnoliopsida</taxon>
        <taxon>eudicotyledons</taxon>
        <taxon>Gunneridae</taxon>
        <taxon>Pentapetalae</taxon>
        <taxon>asterids</taxon>
        <taxon>lamiids</taxon>
        <taxon>Boraginales</taxon>
        <taxon>Boraginaceae</taxon>
        <taxon>Boraginoideae</taxon>
        <taxon>Lithospermeae</taxon>
        <taxon>Lithospermum</taxon>
    </lineage>
</organism>
<dbReference type="EMBL" id="BAABME010009477">
    <property type="protein sequence ID" value="GAA0175242.1"/>
    <property type="molecule type" value="Genomic_DNA"/>
</dbReference>